<keyword evidence="3" id="KW-1185">Reference proteome</keyword>
<dbReference type="PANTHER" id="PTHR35004:SF7">
    <property type="entry name" value="INTEGRASE PROTEIN"/>
    <property type="match status" value="1"/>
</dbReference>
<name>A0A2T5H434_9RHOB</name>
<dbReference type="InterPro" id="IPR036397">
    <property type="entry name" value="RNaseH_sf"/>
</dbReference>
<organism evidence="2 3">
    <name type="scientific">Celeribacter persicus</name>
    <dbReference type="NCBI Taxonomy" id="1651082"/>
    <lineage>
        <taxon>Bacteria</taxon>
        <taxon>Pseudomonadati</taxon>
        <taxon>Pseudomonadota</taxon>
        <taxon>Alphaproteobacteria</taxon>
        <taxon>Rhodobacterales</taxon>
        <taxon>Roseobacteraceae</taxon>
        <taxon>Celeribacter</taxon>
    </lineage>
</organism>
<dbReference type="Gene3D" id="3.30.420.10">
    <property type="entry name" value="Ribonuclease H-like superfamily/Ribonuclease H"/>
    <property type="match status" value="1"/>
</dbReference>
<dbReference type="NCBIfam" id="NF033577">
    <property type="entry name" value="transpos_IS481"/>
    <property type="match status" value="1"/>
</dbReference>
<dbReference type="GO" id="GO:0015074">
    <property type="term" value="P:DNA integration"/>
    <property type="evidence" value="ECO:0007669"/>
    <property type="project" value="InterPro"/>
</dbReference>
<dbReference type="Proteomes" id="UP000244077">
    <property type="component" value="Unassembled WGS sequence"/>
</dbReference>
<dbReference type="InterPro" id="IPR001584">
    <property type="entry name" value="Integrase_cat-core"/>
</dbReference>
<accession>A0A2T5H434</accession>
<proteinExistence type="predicted"/>
<dbReference type="PANTHER" id="PTHR35004">
    <property type="entry name" value="TRANSPOSASE RV3428C-RELATED"/>
    <property type="match status" value="1"/>
</dbReference>
<dbReference type="EMBL" id="QAOH01000031">
    <property type="protein sequence ID" value="PTQ66294.1"/>
    <property type="molecule type" value="Genomic_DNA"/>
</dbReference>
<evidence type="ECO:0000313" key="2">
    <source>
        <dbReference type="EMBL" id="PTQ66294.1"/>
    </source>
</evidence>
<dbReference type="OrthoDB" id="9803878at2"/>
<evidence type="ECO:0000259" key="1">
    <source>
        <dbReference type="PROSITE" id="PS50994"/>
    </source>
</evidence>
<dbReference type="PROSITE" id="PS50994">
    <property type="entry name" value="INTEGRASE"/>
    <property type="match status" value="1"/>
</dbReference>
<dbReference type="RefSeq" id="WP_107818103.1">
    <property type="nucleotide sequence ID" value="NZ_QAOH01000031.1"/>
</dbReference>
<dbReference type="AlphaFoldDB" id="A0A2T5H434"/>
<comment type="caution">
    <text evidence="2">The sequence shown here is derived from an EMBL/GenBank/DDBJ whole genome shotgun (WGS) entry which is preliminary data.</text>
</comment>
<feature type="domain" description="Integrase catalytic" evidence="1">
    <location>
        <begin position="127"/>
        <end position="299"/>
    </location>
</feature>
<reference evidence="2 3" key="1">
    <citation type="submission" date="2018-04" db="EMBL/GenBank/DDBJ databases">
        <title>Genomic Encyclopedia of Archaeal and Bacterial Type Strains, Phase II (KMG-II): from individual species to whole genera.</title>
        <authorList>
            <person name="Goeker M."/>
        </authorList>
    </citation>
    <scope>NUCLEOTIDE SEQUENCE [LARGE SCALE GENOMIC DNA]</scope>
    <source>
        <strain evidence="2 3">DSM 100434</strain>
    </source>
</reference>
<dbReference type="InterPro" id="IPR047656">
    <property type="entry name" value="IS481-like_transpos"/>
</dbReference>
<gene>
    <name evidence="2" type="ORF">C8N42_1317</name>
</gene>
<dbReference type="Pfam" id="PF13683">
    <property type="entry name" value="rve_3"/>
    <property type="match status" value="1"/>
</dbReference>
<dbReference type="SUPFAM" id="SSF53098">
    <property type="entry name" value="Ribonuclease H-like"/>
    <property type="match status" value="1"/>
</dbReference>
<dbReference type="GO" id="GO:0003676">
    <property type="term" value="F:nucleic acid binding"/>
    <property type="evidence" value="ECO:0007669"/>
    <property type="project" value="InterPro"/>
</dbReference>
<dbReference type="SUPFAM" id="SSF46689">
    <property type="entry name" value="Homeodomain-like"/>
    <property type="match status" value="1"/>
</dbReference>
<dbReference type="InterPro" id="IPR009057">
    <property type="entry name" value="Homeodomain-like_sf"/>
</dbReference>
<sequence>MGQVRHGSATTTHAVRTAIQRSQASLAALSREFGINPKTVAKWRKRQTVEDLKTGPREPRSTVLTEAEEAAVVAFRRHTLLPLDDCLYALQPSIPHLTRSALHRCLQRHGISRLPDIEGDKPKRSKFKRYPIGFFHIDIAEVQTAEGKLFLFVGIDRTSKFSVTQLVEKADRKTAWEFLQHMLEAVPYQVHTVLTDNGIQFAEQPRNRNTAYSRPMRFDMICEANGIEHRLTKPNHPWTNGQVERMNRTIKEATVKRFHYDTHDQLRTHLADFMAAYNFARRLKTLNGLTPYEYICKIWTSEPDRFILNPIHQMSGLNR</sequence>
<dbReference type="InterPro" id="IPR012337">
    <property type="entry name" value="RNaseH-like_sf"/>
</dbReference>
<protein>
    <submittedName>
        <fullName evidence="2">Integrase-like protein</fullName>
    </submittedName>
</protein>
<evidence type="ECO:0000313" key="3">
    <source>
        <dbReference type="Proteomes" id="UP000244077"/>
    </source>
</evidence>